<evidence type="ECO:0000259" key="8">
    <source>
        <dbReference type="PROSITE" id="PS50893"/>
    </source>
</evidence>
<dbReference type="FunFam" id="3.40.50.300:FF:000011">
    <property type="entry name" value="Putative ABC transporter ATP-binding component"/>
    <property type="match status" value="1"/>
</dbReference>
<feature type="region of interest" description="Disordered" evidence="7">
    <location>
        <begin position="540"/>
        <end position="563"/>
    </location>
</feature>
<feature type="coiled-coil region" evidence="6">
    <location>
        <begin position="585"/>
        <end position="652"/>
    </location>
</feature>
<evidence type="ECO:0000256" key="4">
    <source>
        <dbReference type="ARBA" id="ARBA00061571"/>
    </source>
</evidence>
<keyword evidence="3" id="KW-0067">ATP-binding</keyword>
<keyword evidence="1" id="KW-0677">Repeat</keyword>
<proteinExistence type="inferred from homology"/>
<keyword evidence="10" id="KW-1185">Reference proteome</keyword>
<dbReference type="GO" id="GO:0005524">
    <property type="term" value="F:ATP binding"/>
    <property type="evidence" value="ECO:0007669"/>
    <property type="project" value="UniProtKB-KW"/>
</dbReference>
<dbReference type="Gene3D" id="3.40.50.300">
    <property type="entry name" value="P-loop containing nucleotide triphosphate hydrolases"/>
    <property type="match status" value="2"/>
</dbReference>
<feature type="domain" description="ABC transporter" evidence="8">
    <location>
        <begin position="314"/>
        <end position="534"/>
    </location>
</feature>
<dbReference type="Pfam" id="PF12848">
    <property type="entry name" value="ABC_tran_Xtn"/>
    <property type="match status" value="1"/>
</dbReference>
<dbReference type="Pfam" id="PF00005">
    <property type="entry name" value="ABC_tran"/>
    <property type="match status" value="2"/>
</dbReference>
<dbReference type="OrthoDB" id="9762051at2"/>
<evidence type="ECO:0000256" key="1">
    <source>
        <dbReference type="ARBA" id="ARBA00022737"/>
    </source>
</evidence>
<dbReference type="InterPro" id="IPR003439">
    <property type="entry name" value="ABC_transporter-like_ATP-bd"/>
</dbReference>
<evidence type="ECO:0000256" key="2">
    <source>
        <dbReference type="ARBA" id="ARBA00022741"/>
    </source>
</evidence>
<dbReference type="CDD" id="cd03221">
    <property type="entry name" value="ABCF_EF-3"/>
    <property type="match status" value="1"/>
</dbReference>
<evidence type="ECO:0000256" key="7">
    <source>
        <dbReference type="SAM" id="MobiDB-lite"/>
    </source>
</evidence>
<dbReference type="AlphaFoldDB" id="A0A3A1Y544"/>
<evidence type="ECO:0000313" key="10">
    <source>
        <dbReference type="Proteomes" id="UP000265691"/>
    </source>
</evidence>
<reference evidence="9 10" key="1">
    <citation type="submission" date="2017-08" db="EMBL/GenBank/DDBJ databases">
        <title>Reclassification of Bisgaard taxon 37 and 44.</title>
        <authorList>
            <person name="Christensen H."/>
        </authorList>
    </citation>
    <scope>NUCLEOTIDE SEQUENCE [LARGE SCALE GENOMIC DNA]</scope>
    <source>
        <strain evidence="9 10">B96_3</strain>
    </source>
</reference>
<keyword evidence="2" id="KW-0547">Nucleotide-binding</keyword>
<dbReference type="PANTHER" id="PTHR19211:SF14">
    <property type="entry name" value="ATP-BINDING CASSETTE SUB-FAMILY F MEMBER 1"/>
    <property type="match status" value="1"/>
</dbReference>
<evidence type="ECO:0000313" key="9">
    <source>
        <dbReference type="EMBL" id="RIY31287.1"/>
    </source>
</evidence>
<dbReference type="PROSITE" id="PS50893">
    <property type="entry name" value="ABC_TRANSPORTER_2"/>
    <property type="match status" value="2"/>
</dbReference>
<protein>
    <recommendedName>
        <fullName evidence="5">Probable ATP-binding protein YheS</fullName>
    </recommendedName>
</protein>
<dbReference type="FunFam" id="3.40.50.300:FF:002053">
    <property type="entry name" value="ABC transporter ATP-binding protein"/>
    <property type="match status" value="1"/>
</dbReference>
<keyword evidence="6" id="KW-0175">Coiled coil</keyword>
<dbReference type="SMART" id="SM00382">
    <property type="entry name" value="AAA"/>
    <property type="match status" value="2"/>
</dbReference>
<gene>
    <name evidence="9" type="ORF">CKF54_06980</name>
</gene>
<organism evidence="9 10">
    <name type="scientific">Psittacicella hinzii</name>
    <dbReference type="NCBI Taxonomy" id="2028575"/>
    <lineage>
        <taxon>Bacteria</taxon>
        <taxon>Pseudomonadati</taxon>
        <taxon>Pseudomonadota</taxon>
        <taxon>Gammaproteobacteria</taxon>
        <taxon>Pasteurellales</taxon>
        <taxon>Psittacicellaceae</taxon>
        <taxon>Psittacicella</taxon>
    </lineage>
</organism>
<dbReference type="InterPro" id="IPR032781">
    <property type="entry name" value="ABC_tran_Xtn"/>
</dbReference>
<dbReference type="SUPFAM" id="SSF52540">
    <property type="entry name" value="P-loop containing nucleoside triphosphate hydrolases"/>
    <property type="match status" value="2"/>
</dbReference>
<dbReference type="GO" id="GO:0016887">
    <property type="term" value="F:ATP hydrolysis activity"/>
    <property type="evidence" value="ECO:0007669"/>
    <property type="project" value="InterPro"/>
</dbReference>
<evidence type="ECO:0000256" key="3">
    <source>
        <dbReference type="ARBA" id="ARBA00022840"/>
    </source>
</evidence>
<dbReference type="InterPro" id="IPR003593">
    <property type="entry name" value="AAA+_ATPase"/>
</dbReference>
<feature type="domain" description="ABC transporter" evidence="8">
    <location>
        <begin position="2"/>
        <end position="250"/>
    </location>
</feature>
<accession>A0A3A1Y544</accession>
<dbReference type="EMBL" id="NRHC01000104">
    <property type="protein sequence ID" value="RIY31287.1"/>
    <property type="molecule type" value="Genomic_DNA"/>
</dbReference>
<dbReference type="InterPro" id="IPR017871">
    <property type="entry name" value="ABC_transporter-like_CS"/>
</dbReference>
<dbReference type="InterPro" id="IPR027417">
    <property type="entry name" value="P-loop_NTPase"/>
</dbReference>
<dbReference type="Proteomes" id="UP000265691">
    <property type="component" value="Unassembled WGS sequence"/>
</dbReference>
<evidence type="ECO:0000256" key="6">
    <source>
        <dbReference type="SAM" id="Coils"/>
    </source>
</evidence>
<dbReference type="PROSITE" id="PS00211">
    <property type="entry name" value="ABC_TRANSPORTER_1"/>
    <property type="match status" value="1"/>
</dbReference>
<dbReference type="InterPro" id="IPR050611">
    <property type="entry name" value="ABCF"/>
</dbReference>
<name>A0A3A1Y544_9GAMM</name>
<comment type="caution">
    <text evidence="9">The sequence shown here is derived from an EMBL/GenBank/DDBJ whole genome shotgun (WGS) entry which is preliminary data.</text>
</comment>
<evidence type="ECO:0000256" key="5">
    <source>
        <dbReference type="ARBA" id="ARBA00069073"/>
    </source>
</evidence>
<sequence length="658" mass="74839">MITATNMNIWVGSRELLHSLNFRVNAGNKVALCGANGTGKTTLMNTFKLNAQERKLQFGQSLEIDPVRIAWVEQEVPNTEQVALEYVINGDYEYAHWQAQLAQAMASNDSEVIALANAKLDEIDAWTIKTRAAIILEGLGFNQEQQGKPVNQLSGGWRIRLNLARALLVHSELLLLDEPTNHLDIDAVYWLEDFLSKRYQGTIVFISHDQEFMDNLADHVLYIENQTISSYTGNYSDFVRQRAKNLEIQEKQYINQQKHIEKVKGFIERFRYKARKASQAQSRIKYLEKLERIDPVVTKNPFDFHFLESKRLPAVIANLRKANIGYISGQPVLKNVNFNIMPGMRIGLLGLNGAGKSTLIKALASELQPLDGVGTIQINELVQLGYFNQYVVDKLDLNATPIELLTRLDPQILPQEARTFLGGFNFSGDKVFEKIENFSGGEKSRLALALIVYQRPNLLLLDEPTNHLDLDMRQALATALQEFTGSLIVVSHDRFLLAAVVEEFYLVNDGKVEEFNGDLDDYYKWVLNYKAEKEKQRLEAHAQKVAASQAENPTTSQPKEEKDVLADTRLARELKRLTLSKTQEQNRLLKQMDEVKEELARIEQQFLDPEITVDGAKVSALALENNQYKAKLDELEEAWMELELEIEEITADFIAQHS</sequence>
<dbReference type="PANTHER" id="PTHR19211">
    <property type="entry name" value="ATP-BINDING TRANSPORT PROTEIN-RELATED"/>
    <property type="match status" value="1"/>
</dbReference>
<comment type="similarity">
    <text evidence="4">Belongs to the ABC transporter superfamily. ABCF family. YheS subfamily.</text>
</comment>